<dbReference type="EMBL" id="ONZG01000008">
    <property type="protein sequence ID" value="SPJ29786.1"/>
    <property type="molecule type" value="Genomic_DNA"/>
</dbReference>
<evidence type="ECO:0008006" key="3">
    <source>
        <dbReference type="Google" id="ProtNLM"/>
    </source>
</evidence>
<protein>
    <recommendedName>
        <fullName evidence="3">TonB-dependent receptor-like beta-barrel domain-containing protein</fullName>
    </recommendedName>
</protein>
<sequence>MDFGYVLGVAWERPDIAARISLTYNSAIEHTLSESESLNRPPPVPAGTLVTVPASSTIETPQSVNLDFQTGIAPDTLLFGSVR</sequence>
<reference evidence="2" key="1">
    <citation type="submission" date="2018-03" db="EMBL/GenBank/DDBJ databases">
        <authorList>
            <person name="Rodrigo-Torres L."/>
            <person name="Arahal R. D."/>
            <person name="Lucena T."/>
        </authorList>
    </citation>
    <scope>NUCLEOTIDE SEQUENCE [LARGE SCALE GENOMIC DNA]</scope>
    <source>
        <strain evidence="2">CECT 7615</strain>
    </source>
</reference>
<dbReference type="Gene3D" id="2.40.160.60">
    <property type="entry name" value="Outer membrane protein transport protein (OMPP1/FadL/TodX)"/>
    <property type="match status" value="1"/>
</dbReference>
<proteinExistence type="predicted"/>
<accession>A0A2R8CBM2</accession>
<evidence type="ECO:0000313" key="2">
    <source>
        <dbReference type="Proteomes" id="UP000244898"/>
    </source>
</evidence>
<name>A0A2R8CBM2_9RHOB</name>
<keyword evidence="2" id="KW-1185">Reference proteome</keyword>
<evidence type="ECO:0000313" key="1">
    <source>
        <dbReference type="EMBL" id="SPJ29786.1"/>
    </source>
</evidence>
<organism evidence="1 2">
    <name type="scientific">Falsiruegeria mediterranea M17</name>
    <dbReference type="NCBI Taxonomy" id="1200281"/>
    <lineage>
        <taxon>Bacteria</taxon>
        <taxon>Pseudomonadati</taxon>
        <taxon>Pseudomonadota</taxon>
        <taxon>Alphaproteobacteria</taxon>
        <taxon>Rhodobacterales</taxon>
        <taxon>Roseobacteraceae</taxon>
        <taxon>Falsiruegeria</taxon>
    </lineage>
</organism>
<dbReference type="SUPFAM" id="SSF56935">
    <property type="entry name" value="Porins"/>
    <property type="match status" value="1"/>
</dbReference>
<dbReference type="Proteomes" id="UP000244898">
    <property type="component" value="Unassembled WGS sequence"/>
</dbReference>
<gene>
    <name evidence="1" type="ORF">TRM7615_03308</name>
</gene>
<dbReference type="AlphaFoldDB" id="A0A2R8CBM2"/>